<reference evidence="3" key="1">
    <citation type="submission" date="2023-03" db="EMBL/GenBank/DDBJ databases">
        <title>Chromosome-scale reference genome and RAD-based genetic map of yellow starthistle (Centaurea solstitialis) reveal putative structural variation and QTLs associated with invader traits.</title>
        <authorList>
            <person name="Reatini B."/>
            <person name="Cang F.A."/>
            <person name="Jiang Q."/>
            <person name="Mckibben M.T.W."/>
            <person name="Barker M.S."/>
            <person name="Rieseberg L.H."/>
            <person name="Dlugosch K.M."/>
        </authorList>
    </citation>
    <scope>NUCLEOTIDE SEQUENCE</scope>
    <source>
        <strain evidence="3">CAN-66</strain>
        <tissue evidence="3">Leaf</tissue>
    </source>
</reference>
<dbReference type="EMBL" id="JARYMX010000002">
    <property type="protein sequence ID" value="KAJ9561737.1"/>
    <property type="molecule type" value="Genomic_DNA"/>
</dbReference>
<name>A0AA38WI36_9ASTR</name>
<dbReference type="Pfam" id="PF22936">
    <property type="entry name" value="Pol_BBD"/>
    <property type="match status" value="1"/>
</dbReference>
<accession>A0AA38WI36</accession>
<feature type="domain" description="Retrovirus-related Pol polyprotein from transposon TNT 1-94-like beta-barrel" evidence="2">
    <location>
        <begin position="79"/>
        <end position="151"/>
    </location>
</feature>
<dbReference type="Proteomes" id="UP001172457">
    <property type="component" value="Chromosome 2"/>
</dbReference>
<gene>
    <name evidence="3" type="ORF">OSB04_006897</name>
</gene>
<keyword evidence="4" id="KW-1185">Reference proteome</keyword>
<dbReference type="InterPro" id="IPR054722">
    <property type="entry name" value="PolX-like_BBD"/>
</dbReference>
<proteinExistence type="predicted"/>
<evidence type="ECO:0000256" key="1">
    <source>
        <dbReference type="SAM" id="MobiDB-lite"/>
    </source>
</evidence>
<sequence>MHTLSQHLYHSFCLVTHPKPKGSGMQNGQFGNSHPKKSKPKPNNVMAYFKQANQKGPNFKWVPKSSVTYWQKKPRVCTWVVDSGCSRHKTGTLELLSSYIQQEGSSVAFGENQKGEIKGYGMIVKGEVRMNQVSYVDGLKHNLINVSQLMTMEWMSCSRSSTALCTRLIP</sequence>
<evidence type="ECO:0000259" key="2">
    <source>
        <dbReference type="Pfam" id="PF22936"/>
    </source>
</evidence>
<protein>
    <recommendedName>
        <fullName evidence="2">Retrovirus-related Pol polyprotein from transposon TNT 1-94-like beta-barrel domain-containing protein</fullName>
    </recommendedName>
</protein>
<organism evidence="3 4">
    <name type="scientific">Centaurea solstitialis</name>
    <name type="common">yellow star-thistle</name>
    <dbReference type="NCBI Taxonomy" id="347529"/>
    <lineage>
        <taxon>Eukaryota</taxon>
        <taxon>Viridiplantae</taxon>
        <taxon>Streptophyta</taxon>
        <taxon>Embryophyta</taxon>
        <taxon>Tracheophyta</taxon>
        <taxon>Spermatophyta</taxon>
        <taxon>Magnoliopsida</taxon>
        <taxon>eudicotyledons</taxon>
        <taxon>Gunneridae</taxon>
        <taxon>Pentapetalae</taxon>
        <taxon>asterids</taxon>
        <taxon>campanulids</taxon>
        <taxon>Asterales</taxon>
        <taxon>Asteraceae</taxon>
        <taxon>Carduoideae</taxon>
        <taxon>Cardueae</taxon>
        <taxon>Centaureinae</taxon>
        <taxon>Centaurea</taxon>
    </lineage>
</organism>
<feature type="region of interest" description="Disordered" evidence="1">
    <location>
        <begin position="23"/>
        <end position="43"/>
    </location>
</feature>
<dbReference type="AlphaFoldDB" id="A0AA38WI36"/>
<comment type="caution">
    <text evidence="3">The sequence shown here is derived from an EMBL/GenBank/DDBJ whole genome shotgun (WGS) entry which is preliminary data.</text>
</comment>
<evidence type="ECO:0000313" key="4">
    <source>
        <dbReference type="Proteomes" id="UP001172457"/>
    </source>
</evidence>
<evidence type="ECO:0000313" key="3">
    <source>
        <dbReference type="EMBL" id="KAJ9561737.1"/>
    </source>
</evidence>